<keyword evidence="3" id="KW-1185">Reference proteome</keyword>
<protein>
    <submittedName>
        <fullName evidence="2">Uncharacterized protein</fullName>
    </submittedName>
</protein>
<accession>A0A2T7F2N5</accession>
<dbReference type="EMBL" id="CM009749">
    <property type="protein sequence ID" value="PUZ74343.1"/>
    <property type="molecule type" value="Genomic_DNA"/>
</dbReference>
<organism evidence="2 3">
    <name type="scientific">Panicum hallii var. hallii</name>
    <dbReference type="NCBI Taxonomy" id="1504633"/>
    <lineage>
        <taxon>Eukaryota</taxon>
        <taxon>Viridiplantae</taxon>
        <taxon>Streptophyta</taxon>
        <taxon>Embryophyta</taxon>
        <taxon>Tracheophyta</taxon>
        <taxon>Spermatophyta</taxon>
        <taxon>Magnoliopsida</taxon>
        <taxon>Liliopsida</taxon>
        <taxon>Poales</taxon>
        <taxon>Poaceae</taxon>
        <taxon>PACMAD clade</taxon>
        <taxon>Panicoideae</taxon>
        <taxon>Panicodae</taxon>
        <taxon>Paniceae</taxon>
        <taxon>Panicinae</taxon>
        <taxon>Panicum</taxon>
        <taxon>Panicum sect. Panicum</taxon>
    </lineage>
</organism>
<feature type="compositionally biased region" description="Basic and acidic residues" evidence="1">
    <location>
        <begin position="25"/>
        <end position="40"/>
    </location>
</feature>
<feature type="compositionally biased region" description="Polar residues" evidence="1">
    <location>
        <begin position="169"/>
        <end position="192"/>
    </location>
</feature>
<dbReference type="Gramene" id="PUZ74343">
    <property type="protein sequence ID" value="PUZ74343"/>
    <property type="gene ID" value="GQ55_1G057200"/>
</dbReference>
<reference evidence="2 3" key="1">
    <citation type="submission" date="2018-04" db="EMBL/GenBank/DDBJ databases">
        <title>WGS assembly of Panicum hallii var. hallii HAL2.</title>
        <authorList>
            <person name="Lovell J."/>
            <person name="Jenkins J."/>
            <person name="Lowry D."/>
            <person name="Mamidi S."/>
            <person name="Sreedasyam A."/>
            <person name="Weng X."/>
            <person name="Barry K."/>
            <person name="Bonette J."/>
            <person name="Campitelli B."/>
            <person name="Daum C."/>
            <person name="Gordon S."/>
            <person name="Gould B."/>
            <person name="Lipzen A."/>
            <person name="MacQueen A."/>
            <person name="Palacio-Mejia J."/>
            <person name="Plott C."/>
            <person name="Shakirov E."/>
            <person name="Shu S."/>
            <person name="Yoshinaga Y."/>
            <person name="Zane M."/>
            <person name="Rokhsar D."/>
            <person name="Grimwood J."/>
            <person name="Schmutz J."/>
            <person name="Juenger T."/>
        </authorList>
    </citation>
    <scope>NUCLEOTIDE SEQUENCE [LARGE SCALE GENOMIC DNA]</scope>
    <source>
        <strain evidence="3">cv. HAL2</strain>
    </source>
</reference>
<feature type="region of interest" description="Disordered" evidence="1">
    <location>
        <begin position="1"/>
        <end position="192"/>
    </location>
</feature>
<evidence type="ECO:0000313" key="3">
    <source>
        <dbReference type="Proteomes" id="UP000244336"/>
    </source>
</evidence>
<evidence type="ECO:0000313" key="2">
    <source>
        <dbReference type="EMBL" id="PUZ74343.1"/>
    </source>
</evidence>
<dbReference type="AlphaFoldDB" id="A0A2T7F2N5"/>
<sequence>MDPAEEPEKANPPPPTNPTHTRTRVKAEAREASHRTRREAALQQTRGAALARAQPNPRVSRYKTPSRGAAALVVTTLAPRLGPRPSPQLPTHPGEENAGSNTATAHGGRLHPGLPALTSRPTGTTAPHGVHQDPQQRLKTAGAPCSMATASAKPDRDGAQSFRPPWARNQPTDTENTILTPHSSSPTLCNTT</sequence>
<gene>
    <name evidence="2" type="ORF">GQ55_1G057200</name>
</gene>
<proteinExistence type="predicted"/>
<name>A0A2T7F2N5_9POAL</name>
<evidence type="ECO:0000256" key="1">
    <source>
        <dbReference type="SAM" id="MobiDB-lite"/>
    </source>
</evidence>
<dbReference type="Proteomes" id="UP000244336">
    <property type="component" value="Chromosome 1"/>
</dbReference>